<gene>
    <name evidence="2" type="ORF">C1H76_4682</name>
</gene>
<dbReference type="EMBL" id="PTQR01000057">
    <property type="protein sequence ID" value="TKX23134.1"/>
    <property type="molecule type" value="Genomic_DNA"/>
</dbReference>
<feature type="compositionally biased region" description="Polar residues" evidence="1">
    <location>
        <begin position="498"/>
        <end position="519"/>
    </location>
</feature>
<accession>A0A4U7B4T0</accession>
<protein>
    <submittedName>
        <fullName evidence="2">Uncharacterized protein</fullName>
    </submittedName>
</protein>
<proteinExistence type="predicted"/>
<evidence type="ECO:0000256" key="1">
    <source>
        <dbReference type="SAM" id="MobiDB-lite"/>
    </source>
</evidence>
<reference evidence="2 3" key="1">
    <citation type="submission" date="2018-02" db="EMBL/GenBank/DDBJ databases">
        <title>Draft genome sequences of Elsinoe sp., causing black scab on jojoba.</title>
        <authorList>
            <person name="Stodart B."/>
            <person name="Jeffress S."/>
            <person name="Ash G."/>
            <person name="Arun Chinnappa K."/>
        </authorList>
    </citation>
    <scope>NUCLEOTIDE SEQUENCE [LARGE SCALE GENOMIC DNA]</scope>
    <source>
        <strain evidence="2 3">Hillstone_2</strain>
    </source>
</reference>
<dbReference type="AlphaFoldDB" id="A0A4U7B4T0"/>
<comment type="caution">
    <text evidence="2">The sequence shown here is derived from an EMBL/GenBank/DDBJ whole genome shotgun (WGS) entry which is preliminary data.</text>
</comment>
<organism evidence="2 3">
    <name type="scientific">Elsinoe australis</name>
    <dbReference type="NCBI Taxonomy" id="40998"/>
    <lineage>
        <taxon>Eukaryota</taxon>
        <taxon>Fungi</taxon>
        <taxon>Dikarya</taxon>
        <taxon>Ascomycota</taxon>
        <taxon>Pezizomycotina</taxon>
        <taxon>Dothideomycetes</taxon>
        <taxon>Dothideomycetidae</taxon>
        <taxon>Myriangiales</taxon>
        <taxon>Elsinoaceae</taxon>
        <taxon>Elsinoe</taxon>
    </lineage>
</organism>
<evidence type="ECO:0000313" key="3">
    <source>
        <dbReference type="Proteomes" id="UP000308133"/>
    </source>
</evidence>
<name>A0A4U7B4T0_9PEZI</name>
<feature type="compositionally biased region" description="Polar residues" evidence="1">
    <location>
        <begin position="527"/>
        <end position="543"/>
    </location>
</feature>
<sequence length="669" mass="74487">MFTSKDISQILSLFPPSAIKDESPSFLLSKDGEQLVPFSTAQRKLQNQLATHGSVSVSSLGSLLDVRDTSPVIAWADKQLNFSTPNHRRPDVPPWIQKVVAVYFFYHAARRPVRTEDAAFIFSLDEIVVEQLVQAYARSFFTLIAIEDWRLAATLKRNEIARLRRLVKEAQSTATEIEIFRGSTWPRVVLEVLVREAVDAESINEYELRQRGHTVWSVPTAAMQQKAGGLVEDLVNQYIKDIDTKDWCIIREEDSMQTAVLERLKNSDQKRGLVELEKDRQIDTDSWARDSAVLVSKHKVEETTSLLAKLLHDAAQRIWQETQDRDLAFSPKVRSLLLTTIDSLDIPPSEKLIQTLFLSSTILPSRLQELYTIQLTNISTTASQSHLTTIRNDLQLPLHLYTASLSLTTPDPTLHEHQNSFIFDFIKSDILPAFNKALSTLALPPPKSLATELSKFRSAMQEARNIDAIQTATKRFSRKIKLPDASNPLTRDAGRSLASPSTNSRAQSRAISEDATSPIASPDLTERTASPLSPGSNLASQESGLGDLRRVQNEILQQKLQILKRAKRPSDVLQQATWILIAAVSDEPVLFVSAGRDAGRVVRLYQRIASGRLGQGVQTVGQGGKEGEVDWVDAGRVLEEFREKVKAGTHSGEEVGRVRGLASKALLGL</sequence>
<dbReference type="Proteomes" id="UP000308133">
    <property type="component" value="Unassembled WGS sequence"/>
</dbReference>
<feature type="region of interest" description="Disordered" evidence="1">
    <location>
        <begin position="480"/>
        <end position="544"/>
    </location>
</feature>
<evidence type="ECO:0000313" key="2">
    <source>
        <dbReference type="EMBL" id="TKX23134.1"/>
    </source>
</evidence>